<dbReference type="RefSeq" id="WP_007127801.1">
    <property type="nucleotide sequence ID" value="NZ_CP139098.1"/>
</dbReference>
<sequence length="144" mass="16365">MEVLIREIEVSDYPEVVSLWINVLGNRKVNIDNFSVTLEKMNRDGNYKTFVALFENKVVGFISTVHALSIGDEFGYLHIQGLAVQEGLQNKGIGTKLLKYVEEYSKRKGISSIILCSGFKRTDAHAFYEHNGYDKDSYCFDKAL</sequence>
<dbReference type="Gene3D" id="3.40.630.30">
    <property type="match status" value="1"/>
</dbReference>
<dbReference type="Proteomes" id="UP000706926">
    <property type="component" value="Unassembled WGS sequence"/>
</dbReference>
<keyword evidence="5" id="KW-1185">Reference proteome</keyword>
<name>A0ABS4FB44_9BACL</name>
<dbReference type="EMBL" id="JAGGKI010000005">
    <property type="protein sequence ID" value="MBP1893474.1"/>
    <property type="molecule type" value="Genomic_DNA"/>
</dbReference>
<keyword evidence="2" id="KW-0012">Acyltransferase</keyword>
<feature type="domain" description="N-acetyltransferase" evidence="3">
    <location>
        <begin position="3"/>
        <end position="144"/>
    </location>
</feature>
<dbReference type="CDD" id="cd04301">
    <property type="entry name" value="NAT_SF"/>
    <property type="match status" value="1"/>
</dbReference>
<evidence type="ECO:0000256" key="1">
    <source>
        <dbReference type="ARBA" id="ARBA00022679"/>
    </source>
</evidence>
<dbReference type="PROSITE" id="PS51186">
    <property type="entry name" value="GNAT"/>
    <property type="match status" value="1"/>
</dbReference>
<dbReference type="Pfam" id="PF00583">
    <property type="entry name" value="Acetyltransf_1"/>
    <property type="match status" value="1"/>
</dbReference>
<evidence type="ECO:0000256" key="2">
    <source>
        <dbReference type="ARBA" id="ARBA00023315"/>
    </source>
</evidence>
<proteinExistence type="predicted"/>
<protein>
    <submittedName>
        <fullName evidence="4">GNAT superfamily N-acetyltransferase</fullName>
    </submittedName>
</protein>
<dbReference type="PANTHER" id="PTHR43072:SF23">
    <property type="entry name" value="UPF0039 PROTEIN C11D3.02C"/>
    <property type="match status" value="1"/>
</dbReference>
<evidence type="ECO:0000313" key="5">
    <source>
        <dbReference type="Proteomes" id="UP000706926"/>
    </source>
</evidence>
<keyword evidence="1" id="KW-0808">Transferase</keyword>
<dbReference type="GeneID" id="95404564"/>
<comment type="caution">
    <text evidence="4">The sequence shown here is derived from an EMBL/GenBank/DDBJ whole genome shotgun (WGS) entry which is preliminary data.</text>
</comment>
<evidence type="ECO:0000259" key="3">
    <source>
        <dbReference type="PROSITE" id="PS51186"/>
    </source>
</evidence>
<dbReference type="SUPFAM" id="SSF55729">
    <property type="entry name" value="Acyl-CoA N-acyltransferases (Nat)"/>
    <property type="match status" value="1"/>
</dbReference>
<reference evidence="4 5" key="1">
    <citation type="submission" date="2021-03" db="EMBL/GenBank/DDBJ databases">
        <title>Genomic Encyclopedia of Type Strains, Phase IV (KMG-IV): sequencing the most valuable type-strain genomes for metagenomic binning, comparative biology and taxonomic classification.</title>
        <authorList>
            <person name="Goeker M."/>
        </authorList>
    </citation>
    <scope>NUCLEOTIDE SEQUENCE [LARGE SCALE GENOMIC DNA]</scope>
    <source>
        <strain evidence="4 5">DSM 15596</strain>
    </source>
</reference>
<dbReference type="InterPro" id="IPR000182">
    <property type="entry name" value="GNAT_dom"/>
</dbReference>
<organism evidence="4 5">
    <name type="scientific">Paenibacillus lactis</name>
    <dbReference type="NCBI Taxonomy" id="228574"/>
    <lineage>
        <taxon>Bacteria</taxon>
        <taxon>Bacillati</taxon>
        <taxon>Bacillota</taxon>
        <taxon>Bacilli</taxon>
        <taxon>Bacillales</taxon>
        <taxon>Paenibacillaceae</taxon>
        <taxon>Paenibacillus</taxon>
    </lineage>
</organism>
<gene>
    <name evidence="4" type="ORF">J2Z18_002576</name>
</gene>
<evidence type="ECO:0000313" key="4">
    <source>
        <dbReference type="EMBL" id="MBP1893474.1"/>
    </source>
</evidence>
<dbReference type="InterPro" id="IPR016181">
    <property type="entry name" value="Acyl_CoA_acyltransferase"/>
</dbReference>
<dbReference type="PANTHER" id="PTHR43072">
    <property type="entry name" value="N-ACETYLTRANSFERASE"/>
    <property type="match status" value="1"/>
</dbReference>
<accession>A0ABS4FB44</accession>